<proteinExistence type="predicted"/>
<dbReference type="OrthoDB" id="9803803at2"/>
<dbReference type="SUPFAM" id="SSF56317">
    <property type="entry name" value="Carbon-nitrogen hydrolase"/>
    <property type="match status" value="1"/>
</dbReference>
<protein>
    <submittedName>
        <fullName evidence="3">Putative amidohydrolase</fullName>
    </submittedName>
</protein>
<dbReference type="EMBL" id="SGXC01000001">
    <property type="protein sequence ID" value="RZS85501.1"/>
    <property type="molecule type" value="Genomic_DNA"/>
</dbReference>
<dbReference type="PANTHER" id="PTHR43674:SF15">
    <property type="entry name" value="FORMAMIDASE"/>
    <property type="match status" value="1"/>
</dbReference>
<name>A0A4Q7NK85_9BURK</name>
<reference evidence="3 4" key="1">
    <citation type="submission" date="2019-02" db="EMBL/GenBank/DDBJ databases">
        <title>Genomic Encyclopedia of Type Strains, Phase IV (KMG-IV): sequencing the most valuable type-strain genomes for metagenomic binning, comparative biology and taxonomic classification.</title>
        <authorList>
            <person name="Goeker M."/>
        </authorList>
    </citation>
    <scope>NUCLEOTIDE SEQUENCE [LARGE SCALE GENOMIC DNA]</scope>
    <source>
        <strain evidence="3 4">K24</strain>
    </source>
</reference>
<keyword evidence="4" id="KW-1185">Reference proteome</keyword>
<dbReference type="InterPro" id="IPR003010">
    <property type="entry name" value="C-N_Hydrolase"/>
</dbReference>
<dbReference type="GO" id="GO:0033388">
    <property type="term" value="P:putrescine biosynthetic process from arginine"/>
    <property type="evidence" value="ECO:0007669"/>
    <property type="project" value="TreeGrafter"/>
</dbReference>
<dbReference type="Proteomes" id="UP000292445">
    <property type="component" value="Unassembled WGS sequence"/>
</dbReference>
<dbReference type="InterPro" id="IPR050345">
    <property type="entry name" value="Aliph_Amidase/BUP"/>
</dbReference>
<organism evidence="3 4">
    <name type="scientific">Pigmentiphaga kullae</name>
    <dbReference type="NCBI Taxonomy" id="151784"/>
    <lineage>
        <taxon>Bacteria</taxon>
        <taxon>Pseudomonadati</taxon>
        <taxon>Pseudomonadota</taxon>
        <taxon>Betaproteobacteria</taxon>
        <taxon>Burkholderiales</taxon>
        <taxon>Alcaligenaceae</taxon>
        <taxon>Pigmentiphaga</taxon>
    </lineage>
</organism>
<comment type="caution">
    <text evidence="3">The sequence shown here is derived from an EMBL/GenBank/DDBJ whole genome shotgun (WGS) entry which is preliminary data.</text>
</comment>
<dbReference type="InterPro" id="IPR036526">
    <property type="entry name" value="C-N_Hydrolase_sf"/>
</dbReference>
<evidence type="ECO:0000256" key="1">
    <source>
        <dbReference type="ARBA" id="ARBA00022801"/>
    </source>
</evidence>
<gene>
    <name evidence="3" type="ORF">EV675_1530</name>
</gene>
<keyword evidence="1 3" id="KW-0378">Hydrolase</keyword>
<dbReference type="PROSITE" id="PS50263">
    <property type="entry name" value="CN_HYDROLASE"/>
    <property type="match status" value="1"/>
</dbReference>
<dbReference type="Gene3D" id="3.60.110.10">
    <property type="entry name" value="Carbon-nitrogen hydrolase"/>
    <property type="match status" value="1"/>
</dbReference>
<dbReference type="GO" id="GO:0050126">
    <property type="term" value="F:N-carbamoylputrescine amidase activity"/>
    <property type="evidence" value="ECO:0007669"/>
    <property type="project" value="TreeGrafter"/>
</dbReference>
<dbReference type="PANTHER" id="PTHR43674">
    <property type="entry name" value="NITRILASE C965.09-RELATED"/>
    <property type="match status" value="1"/>
</dbReference>
<dbReference type="Pfam" id="PF00795">
    <property type="entry name" value="CN_hydrolase"/>
    <property type="match status" value="1"/>
</dbReference>
<evidence type="ECO:0000313" key="3">
    <source>
        <dbReference type="EMBL" id="RZS85501.1"/>
    </source>
</evidence>
<evidence type="ECO:0000313" key="4">
    <source>
        <dbReference type="Proteomes" id="UP000292445"/>
    </source>
</evidence>
<accession>A0A4Q7NK85</accession>
<feature type="domain" description="CN hydrolase" evidence="2">
    <location>
        <begin position="22"/>
        <end position="310"/>
    </location>
</feature>
<sequence>MDRAPGASKGATVSDLYSIVLMQTNRVGIDHRRDIRKANLDRIIEIFGYGPTRLAFREYAPLKLVVLPEVFMQGWNNNPEPYSNLFTKVAKDMAIRIPGDEIELLAEQARKYKTYIAGSAHEVIPEISTEFAFNAAFIIDPSGEVIYKRHKYCPYLPYSGRDDVSPHDVWDRYIEAMDGKYGRKKGDVLSCMFPVVETDIGKLGYLICNEAFYPEHSRAMALQGCEVMIRSSGMAEPDGSPPQDLWEVTNRAHAAFNTMYVAACAPGNLIVRGNPANSYPGGSMVIDYHGAIVQHVNYPGETVTAAQISLEALRRRRMDPRHNWLTQVRSEAFRHMYDKPLYPVNMYADRLPTDQADRSRAQPIQRFVDEGIYIRPRGDAA</sequence>
<dbReference type="AlphaFoldDB" id="A0A4Q7NK85"/>
<evidence type="ECO:0000259" key="2">
    <source>
        <dbReference type="PROSITE" id="PS50263"/>
    </source>
</evidence>